<dbReference type="VEuPathDB" id="VectorBase:GPAI017694"/>
<proteinExistence type="predicted"/>
<keyword evidence="1" id="KW-1133">Transmembrane helix</keyword>
<feature type="transmembrane region" description="Helical" evidence="1">
    <location>
        <begin position="25"/>
        <end position="46"/>
    </location>
</feature>
<evidence type="ECO:0000313" key="3">
    <source>
        <dbReference type="Proteomes" id="UP000092445"/>
    </source>
</evidence>
<reference evidence="2" key="2">
    <citation type="submission" date="2020-05" db="UniProtKB">
        <authorList>
            <consortium name="EnsemblMetazoa"/>
        </authorList>
    </citation>
    <scope>IDENTIFICATION</scope>
    <source>
        <strain evidence="2">IAEA</strain>
    </source>
</reference>
<keyword evidence="1" id="KW-0472">Membrane</keyword>
<dbReference type="Proteomes" id="UP000092445">
    <property type="component" value="Unassembled WGS sequence"/>
</dbReference>
<organism evidence="2 3">
    <name type="scientific">Glossina pallidipes</name>
    <name type="common">Tsetse fly</name>
    <dbReference type="NCBI Taxonomy" id="7398"/>
    <lineage>
        <taxon>Eukaryota</taxon>
        <taxon>Metazoa</taxon>
        <taxon>Ecdysozoa</taxon>
        <taxon>Arthropoda</taxon>
        <taxon>Hexapoda</taxon>
        <taxon>Insecta</taxon>
        <taxon>Pterygota</taxon>
        <taxon>Neoptera</taxon>
        <taxon>Endopterygota</taxon>
        <taxon>Diptera</taxon>
        <taxon>Brachycera</taxon>
        <taxon>Muscomorpha</taxon>
        <taxon>Hippoboscoidea</taxon>
        <taxon>Glossinidae</taxon>
        <taxon>Glossina</taxon>
    </lineage>
</organism>
<name>A0A1A9ZKM7_GLOPL</name>
<evidence type="ECO:0000313" key="2">
    <source>
        <dbReference type="EnsemblMetazoa" id="GPAI017694-PA"/>
    </source>
</evidence>
<dbReference type="EnsemblMetazoa" id="GPAI017694-RA">
    <property type="protein sequence ID" value="GPAI017694-PA"/>
    <property type="gene ID" value="GPAI017694"/>
</dbReference>
<sequence>MNNPINLVPNESGISTTINSSELNFFFNLILCFHHCVDMLSLYLVLLPTVEDEKTSTTKYPML</sequence>
<keyword evidence="1" id="KW-0812">Transmembrane</keyword>
<dbReference type="AlphaFoldDB" id="A0A1A9ZKM7"/>
<protein>
    <recommendedName>
        <fullName evidence="4">Transmembrane protein</fullName>
    </recommendedName>
</protein>
<keyword evidence="3" id="KW-1185">Reference proteome</keyword>
<evidence type="ECO:0008006" key="4">
    <source>
        <dbReference type="Google" id="ProtNLM"/>
    </source>
</evidence>
<evidence type="ECO:0000256" key="1">
    <source>
        <dbReference type="SAM" id="Phobius"/>
    </source>
</evidence>
<accession>A0A1A9ZKM7</accession>
<reference evidence="3" key="1">
    <citation type="submission" date="2014-03" db="EMBL/GenBank/DDBJ databases">
        <authorList>
            <person name="Aksoy S."/>
            <person name="Warren W."/>
            <person name="Wilson R.K."/>
        </authorList>
    </citation>
    <scope>NUCLEOTIDE SEQUENCE [LARGE SCALE GENOMIC DNA]</scope>
    <source>
        <strain evidence="3">IAEA</strain>
    </source>
</reference>